<dbReference type="PANTHER" id="PTHR36020">
    <property type="entry name" value="TRANSMEMBRANE PROTEIN"/>
    <property type="match status" value="1"/>
</dbReference>
<dbReference type="AlphaFoldDB" id="A0A7C8Z7Y5"/>
<proteinExistence type="predicted"/>
<accession>A0A7C8Z7Y5</accession>
<sequence length="177" mass="20258">MKEFILMPLQPRRWSSFQSFQIQKCSKCLLAQGIKDQVKKFDKIVAIVAGTHFNHLRRFWNARTLPENKSAVEGLFVRYEDSGVRAPLVKTHKTGPSVLTLAGVTAVLAGSALFKEELITPVYWLMKREWLGHMPWFVYTACTGWLLYGHGILYSRSTACLGRGIQKLQQTSREIRE</sequence>
<protein>
    <submittedName>
        <fullName evidence="1">Uncharacterized protein</fullName>
    </submittedName>
</protein>
<name>A0A7C8Z7Y5_OPUST</name>
<reference evidence="1" key="2">
    <citation type="submission" date="2020-07" db="EMBL/GenBank/DDBJ databases">
        <authorList>
            <person name="Vera ALvarez R."/>
            <person name="Arias-Moreno D.M."/>
            <person name="Jimenez-Jacinto V."/>
            <person name="Jimenez-Bremont J.F."/>
            <person name="Swaminathan K."/>
            <person name="Moose S.P."/>
            <person name="Guerrero-Gonzalez M.L."/>
            <person name="Marino-Ramirez L."/>
            <person name="Landsman D."/>
            <person name="Rodriguez-Kessler M."/>
            <person name="Delgado-Sanchez P."/>
        </authorList>
    </citation>
    <scope>NUCLEOTIDE SEQUENCE</scope>
    <source>
        <tissue evidence="1">Cladode</tissue>
    </source>
</reference>
<organism evidence="1">
    <name type="scientific">Opuntia streptacantha</name>
    <name type="common">Prickly pear cactus</name>
    <name type="synonym">Opuntia cardona</name>
    <dbReference type="NCBI Taxonomy" id="393608"/>
    <lineage>
        <taxon>Eukaryota</taxon>
        <taxon>Viridiplantae</taxon>
        <taxon>Streptophyta</taxon>
        <taxon>Embryophyta</taxon>
        <taxon>Tracheophyta</taxon>
        <taxon>Spermatophyta</taxon>
        <taxon>Magnoliopsida</taxon>
        <taxon>eudicotyledons</taxon>
        <taxon>Gunneridae</taxon>
        <taxon>Pentapetalae</taxon>
        <taxon>Caryophyllales</taxon>
        <taxon>Cactineae</taxon>
        <taxon>Cactaceae</taxon>
        <taxon>Opuntioideae</taxon>
        <taxon>Opuntia</taxon>
    </lineage>
</organism>
<reference evidence="1" key="1">
    <citation type="journal article" date="2013" name="J. Plant Res.">
        <title>Effect of fungi and light on seed germination of three Opuntia species from semiarid lands of central Mexico.</title>
        <authorList>
            <person name="Delgado-Sanchez P."/>
            <person name="Jimenez-Bremont J.F."/>
            <person name="Guerrero-Gonzalez Mde L."/>
            <person name="Flores J."/>
        </authorList>
    </citation>
    <scope>NUCLEOTIDE SEQUENCE</scope>
    <source>
        <tissue evidence="1">Cladode</tissue>
    </source>
</reference>
<dbReference type="EMBL" id="GISG01100327">
    <property type="protein sequence ID" value="MBA4636439.1"/>
    <property type="molecule type" value="Transcribed_RNA"/>
</dbReference>
<evidence type="ECO:0000313" key="1">
    <source>
        <dbReference type="EMBL" id="MBA4636439.1"/>
    </source>
</evidence>
<dbReference type="PANTHER" id="PTHR36020:SF1">
    <property type="entry name" value="TRANSMEMBRANE PROTEIN"/>
    <property type="match status" value="1"/>
</dbReference>